<comment type="caution">
    <text evidence="2">The sequence shown here is derived from an EMBL/GenBank/DDBJ whole genome shotgun (WGS) entry which is preliminary data.</text>
</comment>
<dbReference type="InterPro" id="IPR035965">
    <property type="entry name" value="PAS-like_dom_sf"/>
</dbReference>
<dbReference type="PROSITE" id="PS50112">
    <property type="entry name" value="PAS"/>
    <property type="match status" value="1"/>
</dbReference>
<dbReference type="EMBL" id="BMCU01000002">
    <property type="protein sequence ID" value="GGG04536.1"/>
    <property type="molecule type" value="Genomic_DNA"/>
</dbReference>
<name>A0A917D079_9NOCA</name>
<dbReference type="NCBIfam" id="TIGR00229">
    <property type="entry name" value="sensory_box"/>
    <property type="match status" value="1"/>
</dbReference>
<sequence>MPSFDEAQRADSATGSNNSANAELSAFFYLIVTCSQATSVHDEQGALVLFNPSCTSLLGYERGELSVMETPNIVHPEDAHLLHAAATPVVTSETERAAARVRLIRKNGDSISVELDISVARVAGRQFTVIVSTPIDDDAETDRTVTWAHAFG</sequence>
<proteinExistence type="predicted"/>
<dbReference type="Gene3D" id="3.30.450.20">
    <property type="entry name" value="PAS domain"/>
    <property type="match status" value="1"/>
</dbReference>
<evidence type="ECO:0000313" key="3">
    <source>
        <dbReference type="Proteomes" id="UP000654257"/>
    </source>
</evidence>
<evidence type="ECO:0000259" key="1">
    <source>
        <dbReference type="PROSITE" id="PS50112"/>
    </source>
</evidence>
<feature type="domain" description="PAS" evidence="1">
    <location>
        <begin position="42"/>
        <end position="93"/>
    </location>
</feature>
<dbReference type="SUPFAM" id="SSF55785">
    <property type="entry name" value="PYP-like sensor domain (PAS domain)"/>
    <property type="match status" value="1"/>
</dbReference>
<accession>A0A917D079</accession>
<gene>
    <name evidence="2" type="ORF">GCM10007304_18290</name>
</gene>
<dbReference type="InterPro" id="IPR000014">
    <property type="entry name" value="PAS"/>
</dbReference>
<dbReference type="CDD" id="cd00130">
    <property type="entry name" value="PAS"/>
    <property type="match status" value="1"/>
</dbReference>
<dbReference type="SMART" id="SM00091">
    <property type="entry name" value="PAS"/>
    <property type="match status" value="1"/>
</dbReference>
<protein>
    <recommendedName>
        <fullName evidence="1">PAS domain-containing protein</fullName>
    </recommendedName>
</protein>
<dbReference type="Proteomes" id="UP000654257">
    <property type="component" value="Unassembled WGS sequence"/>
</dbReference>
<organism evidence="2 3">
    <name type="scientific">Rhodococcoides trifolii</name>
    <dbReference type="NCBI Taxonomy" id="908250"/>
    <lineage>
        <taxon>Bacteria</taxon>
        <taxon>Bacillati</taxon>
        <taxon>Actinomycetota</taxon>
        <taxon>Actinomycetes</taxon>
        <taxon>Mycobacteriales</taxon>
        <taxon>Nocardiaceae</taxon>
        <taxon>Rhodococcoides</taxon>
    </lineage>
</organism>
<dbReference type="Pfam" id="PF08447">
    <property type="entry name" value="PAS_3"/>
    <property type="match status" value="1"/>
</dbReference>
<keyword evidence="3" id="KW-1185">Reference proteome</keyword>
<evidence type="ECO:0000313" key="2">
    <source>
        <dbReference type="EMBL" id="GGG04536.1"/>
    </source>
</evidence>
<dbReference type="InterPro" id="IPR013655">
    <property type="entry name" value="PAS_fold_3"/>
</dbReference>
<dbReference type="AlphaFoldDB" id="A0A917D079"/>
<reference evidence="2" key="2">
    <citation type="submission" date="2020-09" db="EMBL/GenBank/DDBJ databases">
        <authorList>
            <person name="Sun Q."/>
            <person name="Sedlacek I."/>
        </authorList>
    </citation>
    <scope>NUCLEOTIDE SEQUENCE</scope>
    <source>
        <strain evidence="2">CCM 7905</strain>
    </source>
</reference>
<reference evidence="2" key="1">
    <citation type="journal article" date="2014" name="Int. J. Syst. Evol. Microbiol.">
        <title>Complete genome sequence of Corynebacterium casei LMG S-19264T (=DSM 44701T), isolated from a smear-ripened cheese.</title>
        <authorList>
            <consortium name="US DOE Joint Genome Institute (JGI-PGF)"/>
            <person name="Walter F."/>
            <person name="Albersmeier A."/>
            <person name="Kalinowski J."/>
            <person name="Ruckert C."/>
        </authorList>
    </citation>
    <scope>NUCLEOTIDE SEQUENCE</scope>
    <source>
        <strain evidence="2">CCM 7905</strain>
    </source>
</reference>